<sequence>MARPRTPPGPYSSKSSLHATADVDPLAPQSDLTYLSKFPLDIKLQVLRDLLPTLAGLYVPIGSGPTHEAQVNKVRNGVYSLANIGPDVHYWHSILKTKPWHALLFVDKAPLRIVTLPNQALDSTQELTIFWLPLSAAHSSPQTHYSEAELSLLMQELSVYLQKASAIHTLSIVHMQRDDSFLTSLVTGLPLAHLLPRLRKFSIIGGHMDVDHFLSTSHSSRLEHLCLQDVSIDYPDVTRSHGGGNMSRLRHLQLVDVKSHHHLVSRIHSSSSSLVLEIYNFHHQWSLTGTRIAIPRQWASLHHLTLGILYTSPFQRPLTEEHALKKVVWKLPRKLRSLTLLIDGKTCWEDWFALSQLLKPKDQNRRRINVEDIAMAFFLANEDIMGPSGSFKKLTVIATPLRTNVPGLEEAAENTKNRIESFCGEREVECDFIECEDLTVYVGQQLTHSFHPMWLPEDDE</sequence>
<dbReference type="SUPFAM" id="SSF52047">
    <property type="entry name" value="RNI-like"/>
    <property type="match status" value="1"/>
</dbReference>
<gene>
    <name evidence="1" type="ORF">GFSPODELE1_LOCUS6661</name>
</gene>
<name>A0ABP1DJM3_9APHY</name>
<evidence type="ECO:0000313" key="2">
    <source>
        <dbReference type="Proteomes" id="UP001497453"/>
    </source>
</evidence>
<evidence type="ECO:0000313" key="1">
    <source>
        <dbReference type="EMBL" id="CAL1708031.1"/>
    </source>
</evidence>
<protein>
    <recommendedName>
        <fullName evidence="3">F-box domain-containing protein</fullName>
    </recommendedName>
</protein>
<dbReference type="EMBL" id="OZ037947">
    <property type="protein sequence ID" value="CAL1708031.1"/>
    <property type="molecule type" value="Genomic_DNA"/>
</dbReference>
<proteinExistence type="predicted"/>
<organism evidence="1 2">
    <name type="scientific">Somion occarium</name>
    <dbReference type="NCBI Taxonomy" id="3059160"/>
    <lineage>
        <taxon>Eukaryota</taxon>
        <taxon>Fungi</taxon>
        <taxon>Dikarya</taxon>
        <taxon>Basidiomycota</taxon>
        <taxon>Agaricomycotina</taxon>
        <taxon>Agaricomycetes</taxon>
        <taxon>Polyporales</taxon>
        <taxon>Cerrenaceae</taxon>
        <taxon>Somion</taxon>
    </lineage>
</organism>
<keyword evidence="2" id="KW-1185">Reference proteome</keyword>
<accession>A0ABP1DJM3</accession>
<evidence type="ECO:0008006" key="3">
    <source>
        <dbReference type="Google" id="ProtNLM"/>
    </source>
</evidence>
<reference evidence="2" key="1">
    <citation type="submission" date="2024-04" db="EMBL/GenBank/DDBJ databases">
        <authorList>
            <person name="Shaw F."/>
            <person name="Minotto A."/>
        </authorList>
    </citation>
    <scope>NUCLEOTIDE SEQUENCE [LARGE SCALE GENOMIC DNA]</scope>
</reference>
<dbReference type="Proteomes" id="UP001497453">
    <property type="component" value="Chromosome 4"/>
</dbReference>